<dbReference type="GO" id="GO:0006629">
    <property type="term" value="P:lipid metabolic process"/>
    <property type="evidence" value="ECO:0007669"/>
    <property type="project" value="InterPro"/>
</dbReference>
<dbReference type="OrthoDB" id="2279968at2759"/>
<dbReference type="CDD" id="cd00519">
    <property type="entry name" value="Lipase_3"/>
    <property type="match status" value="1"/>
</dbReference>
<sequence>YPKIHSKFFKSVKSLLVRHQSSNRKHSRQSVSQPYAKEGVAVTLTTEFSTHKSNVPVTLIQHQSSQLTMVPCQPMLPTSTLEQKAYVHYEPKKAQISLGTNPDTKKKQHYHYSLRLTVEQYAWLVQQLEEEEHVHGWISDQFRQNQLTLSPMLGVSPTIKEDPRSIKRRLIRFVQRGNHSPYRVAHQCIFMLPKALVLQASDYIPMTKPLPTELPVRHVLPFEPIQDALAVRTRRYCERVRLCTHELVIQEQHQRNEPSPPCSFVQTKQTELATIVCAECLKETGLSTVYQKTKKNLMASSVTARLCSSSHVQHQQSIMFPVSFIQYDSIKHAIAVAQNLNQQLPSKEPKFVSSAIQPSSYKKMLFDSIARQEKPHAYSAFQYIPPDRTMSSSDISSISACSALDNEHTEIIVVFPGMTVSHHMFDNASFVPVPWLEIETIGDVSQQQDPLSEGDMSPWVLECALTAWRRCEMKVVTLLMRLCSSLPSYYKVVIIGHSLGGAVAALCASSLRSTRLLMDRDITVCAIHSPRVGNKSFLRTLSFQKVETIRITKQTDIMAHLPPRTSGLLHVGDTTIVLQDKGYVLTNMSLEHIENVLNKACSMIDFNAESQTTAWDITLDHDEQHCI</sequence>
<dbReference type="SUPFAM" id="SSF53474">
    <property type="entry name" value="alpha/beta-Hydrolases"/>
    <property type="match status" value="1"/>
</dbReference>
<proteinExistence type="predicted"/>
<name>A0A367J440_RHIST</name>
<protein>
    <recommendedName>
        <fullName evidence="1">Fungal lipase-type domain-containing protein</fullName>
    </recommendedName>
</protein>
<evidence type="ECO:0000313" key="2">
    <source>
        <dbReference type="EMBL" id="RCH84697.1"/>
    </source>
</evidence>
<keyword evidence="3" id="KW-1185">Reference proteome</keyword>
<comment type="caution">
    <text evidence="2">The sequence shown here is derived from an EMBL/GenBank/DDBJ whole genome shotgun (WGS) entry which is preliminary data.</text>
</comment>
<dbReference type="Proteomes" id="UP000253551">
    <property type="component" value="Unassembled WGS sequence"/>
</dbReference>
<feature type="non-terminal residue" evidence="2">
    <location>
        <position position="1"/>
    </location>
</feature>
<dbReference type="AlphaFoldDB" id="A0A367J440"/>
<reference evidence="2 3" key="1">
    <citation type="journal article" date="2018" name="G3 (Bethesda)">
        <title>Phylogenetic and Phylogenomic Definition of Rhizopus Species.</title>
        <authorList>
            <person name="Gryganskyi A.P."/>
            <person name="Golan J."/>
            <person name="Dolatabadi S."/>
            <person name="Mondo S."/>
            <person name="Robb S."/>
            <person name="Idnurm A."/>
            <person name="Muszewska A."/>
            <person name="Steczkiewicz K."/>
            <person name="Masonjones S."/>
            <person name="Liao H.L."/>
            <person name="Gajdeczka M.T."/>
            <person name="Anike F."/>
            <person name="Vuek A."/>
            <person name="Anishchenko I.M."/>
            <person name="Voigt K."/>
            <person name="de Hoog G.S."/>
            <person name="Smith M.E."/>
            <person name="Heitman J."/>
            <person name="Vilgalys R."/>
            <person name="Stajich J.E."/>
        </authorList>
    </citation>
    <scope>NUCLEOTIDE SEQUENCE [LARGE SCALE GENOMIC DNA]</scope>
    <source>
        <strain evidence="2 3">LSU 92-RS-03</strain>
    </source>
</reference>
<feature type="domain" description="Fungal lipase-type" evidence="1">
    <location>
        <begin position="457"/>
        <end position="564"/>
    </location>
</feature>
<dbReference type="InterPro" id="IPR029058">
    <property type="entry name" value="AB_hydrolase_fold"/>
</dbReference>
<gene>
    <name evidence="2" type="ORF">CU098_001353</name>
</gene>
<organism evidence="2 3">
    <name type="scientific">Rhizopus stolonifer</name>
    <name type="common">Rhizopus nigricans</name>
    <dbReference type="NCBI Taxonomy" id="4846"/>
    <lineage>
        <taxon>Eukaryota</taxon>
        <taxon>Fungi</taxon>
        <taxon>Fungi incertae sedis</taxon>
        <taxon>Mucoromycota</taxon>
        <taxon>Mucoromycotina</taxon>
        <taxon>Mucoromycetes</taxon>
        <taxon>Mucorales</taxon>
        <taxon>Mucorineae</taxon>
        <taxon>Rhizopodaceae</taxon>
        <taxon>Rhizopus</taxon>
    </lineage>
</organism>
<evidence type="ECO:0000313" key="3">
    <source>
        <dbReference type="Proteomes" id="UP000253551"/>
    </source>
</evidence>
<dbReference type="EMBL" id="PJQM01004370">
    <property type="protein sequence ID" value="RCH84697.1"/>
    <property type="molecule type" value="Genomic_DNA"/>
</dbReference>
<dbReference type="PANTHER" id="PTHR45908:SF5">
    <property type="entry name" value="FUNGAL LIPASE-LIKE DOMAIN-CONTAINING PROTEIN"/>
    <property type="match status" value="1"/>
</dbReference>
<accession>A0A367J440</accession>
<dbReference type="STRING" id="4846.A0A367J440"/>
<dbReference type="Gene3D" id="3.40.50.1820">
    <property type="entry name" value="alpha/beta hydrolase"/>
    <property type="match status" value="1"/>
</dbReference>
<dbReference type="InterPro" id="IPR002921">
    <property type="entry name" value="Fungal_lipase-type"/>
</dbReference>
<dbReference type="Pfam" id="PF01764">
    <property type="entry name" value="Lipase_3"/>
    <property type="match status" value="1"/>
</dbReference>
<evidence type="ECO:0000259" key="1">
    <source>
        <dbReference type="Pfam" id="PF01764"/>
    </source>
</evidence>
<dbReference type="PANTHER" id="PTHR45908">
    <property type="entry name" value="PROTEIN CBG11750-RELATED"/>
    <property type="match status" value="1"/>
</dbReference>